<proteinExistence type="predicted"/>
<keyword evidence="5" id="KW-1185">Reference proteome</keyword>
<name>A0A177T2T8_9BASI</name>
<comment type="caution">
    <text evidence="3">The sequence shown here is derived from an EMBL/GenBank/DDBJ whole genome shotgun (WGS) entry which is preliminary data.</text>
</comment>
<evidence type="ECO:0000313" key="4">
    <source>
        <dbReference type="Proteomes" id="UP000077671"/>
    </source>
</evidence>
<evidence type="ECO:0000313" key="3">
    <source>
        <dbReference type="EMBL" id="KAE8240201.1"/>
    </source>
</evidence>
<organism evidence="3 4">
    <name type="scientific">Tilletia caries</name>
    <name type="common">wheat bunt fungus</name>
    <dbReference type="NCBI Taxonomy" id="13290"/>
    <lineage>
        <taxon>Eukaryota</taxon>
        <taxon>Fungi</taxon>
        <taxon>Dikarya</taxon>
        <taxon>Basidiomycota</taxon>
        <taxon>Ustilaginomycotina</taxon>
        <taxon>Exobasidiomycetes</taxon>
        <taxon>Tilletiales</taxon>
        <taxon>Tilletiaceae</taxon>
        <taxon>Tilletia</taxon>
    </lineage>
</organism>
<dbReference type="Proteomes" id="UP000077671">
    <property type="component" value="Unassembled WGS sequence"/>
</dbReference>
<dbReference type="Proteomes" id="UP000836402">
    <property type="component" value="Unassembled WGS sequence"/>
</dbReference>
<evidence type="ECO:0000313" key="5">
    <source>
        <dbReference type="Proteomes" id="UP000836402"/>
    </source>
</evidence>
<dbReference type="EMBL" id="CAJHJG010006043">
    <property type="protein sequence ID" value="CAD6954570.1"/>
    <property type="molecule type" value="Genomic_DNA"/>
</dbReference>
<feature type="compositionally biased region" description="Low complexity" evidence="1">
    <location>
        <begin position="31"/>
        <end position="44"/>
    </location>
</feature>
<evidence type="ECO:0000256" key="1">
    <source>
        <dbReference type="SAM" id="MobiDB-lite"/>
    </source>
</evidence>
<gene>
    <name evidence="3" type="ORF">A4X03_0g8576</name>
    <name evidence="2" type="ORF">JKIAZH3_G8342</name>
</gene>
<dbReference type="AlphaFoldDB" id="A0A177T2T8"/>
<sequence length="203" mass="21828">MSQSMSMTAEEGICAGERLIGDAAKNQTAKPPTYTFSTPPTSRSRQLPPLHGQSPRRLQQATIARRTPPPPHTCSSVVASTAANSRSRWPSPSGGAFGFAQTTADDEFTSAKQTAADASNITRSRFDTLISRVQQLCRDLFPPTSPSSWTISASSPSAPHSFLAGTSKVNLIAEGVRIPATDTVCSLYKHSGGGWNDWRHRRE</sequence>
<dbReference type="EMBL" id="LWDD02002685">
    <property type="protein sequence ID" value="KAE8240201.1"/>
    <property type="molecule type" value="Genomic_DNA"/>
</dbReference>
<feature type="compositionally biased region" description="Polar residues" evidence="1">
    <location>
        <begin position="73"/>
        <end position="90"/>
    </location>
</feature>
<reference evidence="3" key="2">
    <citation type="journal article" date="2019" name="IMA Fungus">
        <title>Genome sequencing and comparison of five Tilletia species to identify candidate genes for the detection of regulated species infecting wheat.</title>
        <authorList>
            <person name="Nguyen H.D.T."/>
            <person name="Sultana T."/>
            <person name="Kesanakurti P."/>
            <person name="Hambleton S."/>
        </authorList>
    </citation>
    <scope>NUCLEOTIDE SEQUENCE</scope>
    <source>
        <strain evidence="3">DAOMC 238032</strain>
    </source>
</reference>
<evidence type="ECO:0000313" key="2">
    <source>
        <dbReference type="EMBL" id="CAD6954570.1"/>
    </source>
</evidence>
<accession>A0A177T2T8</accession>
<reference evidence="2" key="3">
    <citation type="submission" date="2020-10" db="EMBL/GenBank/DDBJ databases">
        <authorList>
            <person name="Sedaghatjoo S."/>
        </authorList>
    </citation>
    <scope>NUCLEOTIDE SEQUENCE</scope>
    <source>
        <strain evidence="2">AZH3</strain>
    </source>
</reference>
<feature type="region of interest" description="Disordered" evidence="1">
    <location>
        <begin position="19"/>
        <end position="97"/>
    </location>
</feature>
<protein>
    <submittedName>
        <fullName evidence="3">Uncharacterized protein</fullName>
    </submittedName>
</protein>
<reference evidence="3" key="1">
    <citation type="submission" date="2016-04" db="EMBL/GenBank/DDBJ databases">
        <authorList>
            <person name="Nguyen H.D."/>
            <person name="Kesanakurti P."/>
            <person name="Cullis J."/>
            <person name="Levesque C.A."/>
            <person name="Hambleton S."/>
        </authorList>
    </citation>
    <scope>NUCLEOTIDE SEQUENCE</scope>
    <source>
        <strain evidence="3">DAOMC 238032</strain>
    </source>
</reference>